<evidence type="ECO:0000256" key="7">
    <source>
        <dbReference type="ARBA" id="ARBA00022723"/>
    </source>
</evidence>
<evidence type="ECO:0000256" key="10">
    <source>
        <dbReference type="ARBA" id="ARBA00022840"/>
    </source>
</evidence>
<dbReference type="FunFam" id="3.40.50.620:FF:000063">
    <property type="entry name" value="Isoleucine--tRNA ligase"/>
    <property type="match status" value="1"/>
</dbReference>
<dbReference type="SUPFAM" id="SSF53254">
    <property type="entry name" value="Phosphoglycerate mutase-like"/>
    <property type="match status" value="1"/>
</dbReference>
<dbReference type="CDD" id="cd07961">
    <property type="entry name" value="Anticodon_Ia_Ile_ABEc"/>
    <property type="match status" value="1"/>
</dbReference>
<feature type="domain" description="Aminoacyl-tRNA synthetase class Ia" evidence="16">
    <location>
        <begin position="738"/>
        <end position="873"/>
    </location>
</feature>
<dbReference type="InterPro" id="IPR002301">
    <property type="entry name" value="Ile-tRNA-ligase"/>
</dbReference>
<dbReference type="AlphaFoldDB" id="A0A3B0VKS3"/>
<dbReference type="PANTHER" id="PTHR42780">
    <property type="entry name" value="SOLEUCYL-TRNA SYNTHETASE"/>
    <property type="match status" value="1"/>
</dbReference>
<dbReference type="InterPro" id="IPR013155">
    <property type="entry name" value="M/V/L/I-tRNA-synth_anticd-bd"/>
</dbReference>
<comment type="subcellular location">
    <subcellularLocation>
        <location evidence="2">Cytoplasm</location>
    </subcellularLocation>
</comment>
<evidence type="ECO:0000256" key="9">
    <source>
        <dbReference type="ARBA" id="ARBA00022833"/>
    </source>
</evidence>
<dbReference type="InterPro" id="IPR002300">
    <property type="entry name" value="aa-tRNA-synth_Ia"/>
</dbReference>
<dbReference type="CDD" id="cd07067">
    <property type="entry name" value="HP_PGM_like"/>
    <property type="match status" value="1"/>
</dbReference>
<evidence type="ECO:0000256" key="8">
    <source>
        <dbReference type="ARBA" id="ARBA00022741"/>
    </source>
</evidence>
<evidence type="ECO:0000256" key="2">
    <source>
        <dbReference type="ARBA" id="ARBA00004496"/>
    </source>
</evidence>
<evidence type="ECO:0000313" key="18">
    <source>
        <dbReference type="EMBL" id="VAW32706.1"/>
    </source>
</evidence>
<dbReference type="SUPFAM" id="SSF50677">
    <property type="entry name" value="ValRS/IleRS/LeuRS editing domain"/>
    <property type="match status" value="1"/>
</dbReference>
<dbReference type="SMART" id="SM00855">
    <property type="entry name" value="PGAM"/>
    <property type="match status" value="1"/>
</dbReference>
<keyword evidence="6 18" id="KW-0436">Ligase</keyword>
<dbReference type="PRINTS" id="PR00984">
    <property type="entry name" value="TRNASYNTHILE"/>
</dbReference>
<proteinExistence type="predicted"/>
<keyword evidence="9" id="KW-0862">Zinc</keyword>
<dbReference type="GO" id="GO:0046872">
    <property type="term" value="F:metal ion binding"/>
    <property type="evidence" value="ECO:0007669"/>
    <property type="project" value="UniProtKB-KW"/>
</dbReference>
<dbReference type="InterPro" id="IPR033709">
    <property type="entry name" value="Anticodon_Ile_ABEc"/>
</dbReference>
<dbReference type="EC" id="6.1.1.5" evidence="4"/>
<feature type="region of interest" description="Disordered" evidence="15">
    <location>
        <begin position="1"/>
        <end position="44"/>
    </location>
</feature>
<comment type="cofactor">
    <cofactor evidence="1">
        <name>Zn(2+)</name>
        <dbReference type="ChEBI" id="CHEBI:29105"/>
    </cofactor>
</comment>
<feature type="domain" description="Aminoacyl-tRNA synthetase class Ia" evidence="16">
    <location>
        <begin position="59"/>
        <end position="542"/>
    </location>
</feature>
<dbReference type="EMBL" id="UOEV01000063">
    <property type="protein sequence ID" value="VAW32706.1"/>
    <property type="molecule type" value="Genomic_DNA"/>
</dbReference>
<dbReference type="GO" id="GO:0005737">
    <property type="term" value="C:cytoplasm"/>
    <property type="evidence" value="ECO:0007669"/>
    <property type="project" value="UniProtKB-SubCell"/>
</dbReference>
<evidence type="ECO:0000256" key="4">
    <source>
        <dbReference type="ARBA" id="ARBA00013165"/>
    </source>
</evidence>
<sequence length="1196" mass="136306">MKKSHTKRTNTAVESAEGANNSVSNSQHVEKNAHSGEPDNSVDFDTFTESKTATREKATLEFWKENHIFEKSLEKISPKGEFVFYEGPPTANGRPGIHHLEARAFKDAIPRYKTMRGYHVRRRGGWDTHGLPVELEVEKRLQFSGKKDIEAYGIGAFNKKCRESVWRYIDEWRKFTERMGYWVDQGKAYFTYDATYIESLWSILKHISKSGRLYKDYKVVPWCARCGTALSSHELAQGYEDVKDLSVTVEFLVSGKHNTYFLAWTTTPWTLPGNVALAVNPKMKYVTVEKETEGTIKRFILAKDRLEAVFGDETYRIIEEKLGSELVGMSYEALYPFARALASAEEEIKFQKAHKVYPAQFVTAEDGTGIVHTAIMYGQDDFVLGTEVGLPKVHVVGADGRFVAGTGFLEGRFVKDAEVAVDIIKDLAGKGILFSKKKYEHSYPFCWRCKTPLIYYARDSWYIRMHDLRETMLAENEHIHWEPEHIKKGRFGEWLAGAKDWAISRERYWGTPLPVWENADGSESVVIGSLSDLAERTKTGHNVYVAVRHGESQSNIEQITSTSANISSSDHLTEAGRVQVLETAKDLKKSGDIDIIFTSPFARTRETAKILAKELGLSETHVLLEDRLREIDTGVFDGKEVKEYENFFEKFEDRFDNAPEGGETLNDVKRRTGALLYELESHYRGKRILLVSHARTIWALHSVAQGLSEQKAMEIPETNNAEVVPLDFVPLPHNEKYELDLHRPYIDDVVLESENGEELHRVKEVMDVWFDSGAMPFASEHYPFENREWVEGYGYPADFISEAIDQTRGWFYTLHAVGTLVGRGHAYKNVICLGHLLDDKGRKMSKSKGNVINPWEAMAKWGVDTLRFWMYSVNQPGESKSFDEKTIREVARTLSWFENSAKFYSLFKNVQKKDSTNIQVIDRWMLARTKETVRTVTQSFDEYKLFEASRIIAKLLEDLSQWYVRRIRDRAREGDSSALNTLRDTLRTISLLIAPLAPFMAEEVFQNVRMDTDPESVHLASWPEEKLSFVERLVHSFVSGHDKETLAEMERVRTLASEALMLRQKEGIKVRQPLSSLSVPGNISREFATILADEVNVKKVNTRSEKLSLDTKITEDLVHEGNVREFTRALAEARKSAGLSPADTVHISIEENCKTLLEKETIAGVSLITFDADSDAQHMAKLSFGEIHFSITNDAT</sequence>
<dbReference type="GO" id="GO:0000049">
    <property type="term" value="F:tRNA binding"/>
    <property type="evidence" value="ECO:0007669"/>
    <property type="project" value="InterPro"/>
</dbReference>
<comment type="subunit">
    <text evidence="3">Monomer.</text>
</comment>
<organism evidence="18">
    <name type="scientific">hydrothermal vent metagenome</name>
    <dbReference type="NCBI Taxonomy" id="652676"/>
    <lineage>
        <taxon>unclassified sequences</taxon>
        <taxon>metagenomes</taxon>
        <taxon>ecological metagenomes</taxon>
    </lineage>
</organism>
<dbReference type="Pfam" id="PF19302">
    <property type="entry name" value="DUF5915"/>
    <property type="match status" value="1"/>
</dbReference>
<dbReference type="Gene3D" id="2.170.220.10">
    <property type="match status" value="1"/>
</dbReference>
<evidence type="ECO:0000256" key="15">
    <source>
        <dbReference type="SAM" id="MobiDB-lite"/>
    </source>
</evidence>
<dbReference type="InterPro" id="IPR009008">
    <property type="entry name" value="Val/Leu/Ile-tRNA-synth_edit"/>
</dbReference>
<keyword evidence="8" id="KW-0547">Nucleotide-binding</keyword>
<comment type="function">
    <text evidence="13">Catalyzes the attachment of isoleucine to tRNA(Ile). As IleRS can inadvertently accommodate and process structurally similar amino acids such as valine, to avoid such errors it has two additional distinct tRNA(Ile)-dependent editing activities. One activity is designated as 'pretransfer' editing and involves the hydrolysis of activated Val-AMP. The other activity is designated 'posttransfer' editing and involves deacylation of mischarged Val-tRNA(Ile).</text>
</comment>
<feature type="domain" description="Methionyl/Valyl/Leucyl/Isoleucyl-tRNA synthetase anticodon-binding" evidence="17">
    <location>
        <begin position="922"/>
        <end position="1075"/>
    </location>
</feature>
<dbReference type="GO" id="GO:0006428">
    <property type="term" value="P:isoleucyl-tRNA aminoacylation"/>
    <property type="evidence" value="ECO:0007669"/>
    <property type="project" value="InterPro"/>
</dbReference>
<dbReference type="InterPro" id="IPR014729">
    <property type="entry name" value="Rossmann-like_a/b/a_fold"/>
</dbReference>
<dbReference type="PANTHER" id="PTHR42780:SF1">
    <property type="entry name" value="ISOLEUCINE--TRNA LIGASE, CYTOPLASMIC"/>
    <property type="match status" value="1"/>
</dbReference>
<evidence type="ECO:0000256" key="12">
    <source>
        <dbReference type="ARBA" id="ARBA00023146"/>
    </source>
</evidence>
<dbReference type="GO" id="GO:0005524">
    <property type="term" value="F:ATP binding"/>
    <property type="evidence" value="ECO:0007669"/>
    <property type="project" value="UniProtKB-KW"/>
</dbReference>
<comment type="catalytic activity">
    <reaction evidence="14">
        <text>tRNA(Ile) + L-isoleucine + ATP = L-isoleucyl-tRNA(Ile) + AMP + diphosphate</text>
        <dbReference type="Rhea" id="RHEA:11060"/>
        <dbReference type="Rhea" id="RHEA-COMP:9666"/>
        <dbReference type="Rhea" id="RHEA-COMP:9695"/>
        <dbReference type="ChEBI" id="CHEBI:30616"/>
        <dbReference type="ChEBI" id="CHEBI:33019"/>
        <dbReference type="ChEBI" id="CHEBI:58045"/>
        <dbReference type="ChEBI" id="CHEBI:78442"/>
        <dbReference type="ChEBI" id="CHEBI:78528"/>
        <dbReference type="ChEBI" id="CHEBI:456215"/>
        <dbReference type="EC" id="6.1.1.5"/>
    </reaction>
</comment>
<evidence type="ECO:0000256" key="6">
    <source>
        <dbReference type="ARBA" id="ARBA00022598"/>
    </source>
</evidence>
<dbReference type="InterPro" id="IPR009080">
    <property type="entry name" value="tRNAsynth_Ia_anticodon-bd"/>
</dbReference>
<dbReference type="InterPro" id="IPR013078">
    <property type="entry name" value="His_Pase_superF_clade-1"/>
</dbReference>
<keyword evidence="11" id="KW-0648">Protein biosynthesis</keyword>
<protein>
    <recommendedName>
        <fullName evidence="4">isoleucine--tRNA ligase</fullName>
        <ecNumber evidence="4">6.1.1.5</ecNumber>
    </recommendedName>
</protein>
<feature type="compositionally biased region" description="Basic and acidic residues" evidence="15">
    <location>
        <begin position="28"/>
        <end position="37"/>
    </location>
</feature>
<evidence type="ECO:0000256" key="1">
    <source>
        <dbReference type="ARBA" id="ARBA00001947"/>
    </source>
</evidence>
<dbReference type="Gene3D" id="3.40.50.1240">
    <property type="entry name" value="Phosphoglycerate mutase-like"/>
    <property type="match status" value="1"/>
</dbReference>
<dbReference type="SUPFAM" id="SSF52374">
    <property type="entry name" value="Nucleotidylyl transferase"/>
    <property type="match status" value="1"/>
</dbReference>
<evidence type="ECO:0000259" key="17">
    <source>
        <dbReference type="Pfam" id="PF08264"/>
    </source>
</evidence>
<keyword evidence="10" id="KW-0067">ATP-binding</keyword>
<dbReference type="Gene3D" id="3.90.740.10">
    <property type="entry name" value="Valyl/Leucyl/Isoleucyl-tRNA synthetase, editing domain"/>
    <property type="match status" value="1"/>
</dbReference>
<dbReference type="GO" id="GO:0002161">
    <property type="term" value="F:aminoacyl-tRNA deacylase activity"/>
    <property type="evidence" value="ECO:0007669"/>
    <property type="project" value="InterPro"/>
</dbReference>
<evidence type="ECO:0000259" key="16">
    <source>
        <dbReference type="Pfam" id="PF00133"/>
    </source>
</evidence>
<evidence type="ECO:0000256" key="13">
    <source>
        <dbReference type="ARBA" id="ARBA00025217"/>
    </source>
</evidence>
<dbReference type="InterPro" id="IPR023586">
    <property type="entry name" value="Ile-tRNA-ligase_type2"/>
</dbReference>
<evidence type="ECO:0000256" key="5">
    <source>
        <dbReference type="ARBA" id="ARBA00022490"/>
    </source>
</evidence>
<dbReference type="Pfam" id="PF00300">
    <property type="entry name" value="His_Phos_1"/>
    <property type="match status" value="1"/>
</dbReference>
<feature type="compositionally biased region" description="Polar residues" evidence="15">
    <location>
        <begin position="9"/>
        <end position="27"/>
    </location>
</feature>
<dbReference type="InterPro" id="IPR029033">
    <property type="entry name" value="His_PPase_superfam"/>
</dbReference>
<dbReference type="Gene3D" id="1.10.730.10">
    <property type="entry name" value="Isoleucyl-tRNA Synthetase, Domain 1"/>
    <property type="match status" value="1"/>
</dbReference>
<reference evidence="18" key="1">
    <citation type="submission" date="2018-06" db="EMBL/GenBank/DDBJ databases">
        <authorList>
            <person name="Zhirakovskaya E."/>
        </authorList>
    </citation>
    <scope>NUCLEOTIDE SEQUENCE</scope>
</reference>
<evidence type="ECO:0000256" key="11">
    <source>
        <dbReference type="ARBA" id="ARBA00022917"/>
    </source>
</evidence>
<keyword evidence="12 18" id="KW-0030">Aminoacyl-tRNA synthetase</keyword>
<name>A0A3B0VKS3_9ZZZZ</name>
<gene>
    <name evidence="18" type="ORF">MNBD_CPR01-512</name>
</gene>
<dbReference type="Pfam" id="PF08264">
    <property type="entry name" value="Anticodon_1"/>
    <property type="match status" value="1"/>
</dbReference>
<dbReference type="SUPFAM" id="SSF47323">
    <property type="entry name" value="Anticodon-binding domain of a subclass of class I aminoacyl-tRNA synthetases"/>
    <property type="match status" value="1"/>
</dbReference>
<dbReference type="Gene3D" id="3.40.50.620">
    <property type="entry name" value="HUPs"/>
    <property type="match status" value="2"/>
</dbReference>
<dbReference type="Pfam" id="PF00133">
    <property type="entry name" value="tRNA-synt_1"/>
    <property type="match status" value="2"/>
</dbReference>
<accession>A0A3B0VKS3</accession>
<evidence type="ECO:0000256" key="3">
    <source>
        <dbReference type="ARBA" id="ARBA00011245"/>
    </source>
</evidence>
<keyword evidence="7" id="KW-0479">Metal-binding</keyword>
<keyword evidence="5" id="KW-0963">Cytoplasm</keyword>
<evidence type="ECO:0000256" key="14">
    <source>
        <dbReference type="ARBA" id="ARBA00048359"/>
    </source>
</evidence>
<dbReference type="GO" id="GO:0004822">
    <property type="term" value="F:isoleucine-tRNA ligase activity"/>
    <property type="evidence" value="ECO:0007669"/>
    <property type="project" value="UniProtKB-EC"/>
</dbReference>